<dbReference type="FunFam" id="2.40.50.140:FF:000009">
    <property type="entry name" value="Elongation factor P"/>
    <property type="match status" value="1"/>
</dbReference>
<dbReference type="Gene3D" id="2.30.30.30">
    <property type="match status" value="1"/>
</dbReference>
<dbReference type="GO" id="GO:0005829">
    <property type="term" value="C:cytosol"/>
    <property type="evidence" value="ECO:0007669"/>
    <property type="project" value="UniProtKB-ARBA"/>
</dbReference>
<gene>
    <name evidence="9" type="ORF">METZ01_LOCUS15601</name>
</gene>
<name>A0A381P8Q8_9ZZZZ</name>
<dbReference type="Gene3D" id="2.40.50.140">
    <property type="entry name" value="Nucleic acid-binding proteins"/>
    <property type="match status" value="2"/>
</dbReference>
<dbReference type="GO" id="GO:0003746">
    <property type="term" value="F:translation elongation factor activity"/>
    <property type="evidence" value="ECO:0007669"/>
    <property type="project" value="UniProtKB-KW"/>
</dbReference>
<accession>A0A381P8Q8</accession>
<dbReference type="GO" id="GO:0043043">
    <property type="term" value="P:peptide biosynthetic process"/>
    <property type="evidence" value="ECO:0007669"/>
    <property type="project" value="InterPro"/>
</dbReference>
<dbReference type="InterPro" id="IPR011768">
    <property type="entry name" value="Transl_elongation_fac_P"/>
</dbReference>
<evidence type="ECO:0000256" key="1">
    <source>
        <dbReference type="ARBA" id="ARBA00004496"/>
    </source>
</evidence>
<dbReference type="InterPro" id="IPR013185">
    <property type="entry name" value="Transl_elong_KOW-like"/>
</dbReference>
<dbReference type="InterPro" id="IPR020599">
    <property type="entry name" value="Transl_elong_fac_P/YeiP"/>
</dbReference>
<evidence type="ECO:0000256" key="2">
    <source>
        <dbReference type="ARBA" id="ARBA00004815"/>
    </source>
</evidence>
<evidence type="ECO:0000259" key="8">
    <source>
        <dbReference type="SMART" id="SM01185"/>
    </source>
</evidence>
<dbReference type="CDD" id="cd05794">
    <property type="entry name" value="S1_EF-P_repeat_2"/>
    <property type="match status" value="1"/>
</dbReference>
<evidence type="ECO:0000256" key="6">
    <source>
        <dbReference type="ARBA" id="ARBA00022917"/>
    </source>
</evidence>
<dbReference type="PROSITE" id="PS01275">
    <property type="entry name" value="EFP"/>
    <property type="match status" value="1"/>
</dbReference>
<dbReference type="InterPro" id="IPR001059">
    <property type="entry name" value="Transl_elong_P/YeiP_cen"/>
</dbReference>
<organism evidence="9">
    <name type="scientific">marine metagenome</name>
    <dbReference type="NCBI Taxonomy" id="408172"/>
    <lineage>
        <taxon>unclassified sequences</taxon>
        <taxon>metagenomes</taxon>
        <taxon>ecological metagenomes</taxon>
    </lineage>
</organism>
<evidence type="ECO:0000256" key="5">
    <source>
        <dbReference type="ARBA" id="ARBA00022768"/>
    </source>
</evidence>
<feature type="domain" description="Elongation factor P C-terminal" evidence="7">
    <location>
        <begin position="130"/>
        <end position="185"/>
    </location>
</feature>
<evidence type="ECO:0008006" key="10">
    <source>
        <dbReference type="Google" id="ProtNLM"/>
    </source>
</evidence>
<dbReference type="FunFam" id="2.40.50.140:FF:000004">
    <property type="entry name" value="Elongation factor P"/>
    <property type="match status" value="1"/>
</dbReference>
<dbReference type="NCBIfam" id="NF001810">
    <property type="entry name" value="PRK00529.1"/>
    <property type="match status" value="1"/>
</dbReference>
<dbReference type="SMART" id="SM01185">
    <property type="entry name" value="EFP"/>
    <property type="match status" value="1"/>
</dbReference>
<dbReference type="Pfam" id="PF08207">
    <property type="entry name" value="EFP_N"/>
    <property type="match status" value="1"/>
</dbReference>
<dbReference type="SUPFAM" id="SSF50249">
    <property type="entry name" value="Nucleic acid-binding proteins"/>
    <property type="match status" value="2"/>
</dbReference>
<dbReference type="AlphaFoldDB" id="A0A381P8Q8"/>
<comment type="subcellular location">
    <subcellularLocation>
        <location evidence="1">Cytoplasm</location>
    </subcellularLocation>
</comment>
<dbReference type="InterPro" id="IPR013852">
    <property type="entry name" value="Transl_elong_P/YeiP_CS"/>
</dbReference>
<dbReference type="Pfam" id="PF01132">
    <property type="entry name" value="EFP"/>
    <property type="match status" value="1"/>
</dbReference>
<dbReference type="CDD" id="cd04470">
    <property type="entry name" value="S1_EF-P_repeat_1"/>
    <property type="match status" value="1"/>
</dbReference>
<dbReference type="Pfam" id="PF09285">
    <property type="entry name" value="Elong-fact-P_C"/>
    <property type="match status" value="1"/>
</dbReference>
<dbReference type="HAMAP" id="MF_00141">
    <property type="entry name" value="EF_P"/>
    <property type="match status" value="1"/>
</dbReference>
<feature type="domain" description="Translation elongation factor P/YeiP central" evidence="8">
    <location>
        <begin position="67"/>
        <end position="122"/>
    </location>
</feature>
<dbReference type="InterPro" id="IPR008991">
    <property type="entry name" value="Translation_prot_SH3-like_sf"/>
</dbReference>
<proteinExistence type="inferred from homology"/>
<dbReference type="PANTHER" id="PTHR30053:SF12">
    <property type="entry name" value="ELONGATION FACTOR P (EF-P) FAMILY PROTEIN"/>
    <property type="match status" value="1"/>
</dbReference>
<protein>
    <recommendedName>
        <fullName evidence="10">Translation elongation factor P/YeiP central domain-containing protein</fullName>
    </recommendedName>
</protein>
<reference evidence="9" key="1">
    <citation type="submission" date="2018-05" db="EMBL/GenBank/DDBJ databases">
        <authorList>
            <person name="Lanie J.A."/>
            <person name="Ng W.-L."/>
            <person name="Kazmierczak K.M."/>
            <person name="Andrzejewski T.M."/>
            <person name="Davidsen T.M."/>
            <person name="Wayne K.J."/>
            <person name="Tettelin H."/>
            <person name="Glass J.I."/>
            <person name="Rusch D."/>
            <person name="Podicherti R."/>
            <person name="Tsui H.-C.T."/>
            <person name="Winkler M.E."/>
        </authorList>
    </citation>
    <scope>NUCLEOTIDE SEQUENCE</scope>
</reference>
<evidence type="ECO:0000313" key="9">
    <source>
        <dbReference type="EMBL" id="SUZ62747.1"/>
    </source>
</evidence>
<keyword evidence="4" id="KW-0963">Cytoplasm</keyword>
<evidence type="ECO:0000259" key="7">
    <source>
        <dbReference type="SMART" id="SM00841"/>
    </source>
</evidence>
<dbReference type="InterPro" id="IPR015365">
    <property type="entry name" value="Elong-fact-P_C"/>
</dbReference>
<keyword evidence="5" id="KW-0251">Elongation factor</keyword>
<dbReference type="FunFam" id="2.30.30.30:FF:000003">
    <property type="entry name" value="Elongation factor P"/>
    <property type="match status" value="1"/>
</dbReference>
<evidence type="ECO:0000256" key="4">
    <source>
        <dbReference type="ARBA" id="ARBA00022490"/>
    </source>
</evidence>
<dbReference type="PIRSF" id="PIRSF005901">
    <property type="entry name" value="EF-P"/>
    <property type="match status" value="1"/>
</dbReference>
<dbReference type="EMBL" id="UINC01000888">
    <property type="protein sequence ID" value="SUZ62747.1"/>
    <property type="molecule type" value="Genomic_DNA"/>
</dbReference>
<evidence type="ECO:0000256" key="3">
    <source>
        <dbReference type="ARBA" id="ARBA00009479"/>
    </source>
</evidence>
<dbReference type="SMART" id="SM00841">
    <property type="entry name" value="Elong-fact-P_C"/>
    <property type="match status" value="1"/>
</dbReference>
<comment type="pathway">
    <text evidence="2">Protein biosynthesis; polypeptide chain elongation.</text>
</comment>
<dbReference type="UniPathway" id="UPA00345"/>
<dbReference type="PANTHER" id="PTHR30053">
    <property type="entry name" value="ELONGATION FACTOR P"/>
    <property type="match status" value="1"/>
</dbReference>
<keyword evidence="6" id="KW-0648">Protein biosynthesis</keyword>
<dbReference type="InterPro" id="IPR012340">
    <property type="entry name" value="NA-bd_OB-fold"/>
</dbReference>
<comment type="similarity">
    <text evidence="3">Belongs to the elongation factor P family.</text>
</comment>
<dbReference type="InterPro" id="IPR014722">
    <property type="entry name" value="Rib_uL2_dom2"/>
</dbReference>
<sequence>MASTADFRNGLVLDIDGQLWTIIYFQHVKPGKGGAFVRTKLKNVLSGAVVDKTYRAGEKVTDVRLERRPVTYSYSDGQLYHFMDQQTYEMIPISGDLLGEDQLCYLKENMECEGLVHDGTVISVELPQFVELEITQTDPGFKGDTAQGGTKPATLETGAVIQVPLFIEQGEVVKVDRREEKYLTRVSS</sequence>
<dbReference type="SUPFAM" id="SSF50104">
    <property type="entry name" value="Translation proteins SH3-like domain"/>
    <property type="match status" value="1"/>
</dbReference>
<dbReference type="NCBIfam" id="TIGR00038">
    <property type="entry name" value="efp"/>
    <property type="match status" value="1"/>
</dbReference>